<sequence>MFPARSGQAADPASGGDGGRLTSRTGLTRTRWSSSHPASLSRPTDMIGRFAEGRMR</sequence>
<feature type="compositionally biased region" description="Low complexity" evidence="1">
    <location>
        <begin position="20"/>
        <end position="35"/>
    </location>
</feature>
<dbReference type="EMBL" id="ANMG01000003">
    <property type="protein sequence ID" value="EMD29810.1"/>
    <property type="molecule type" value="Genomic_DNA"/>
</dbReference>
<comment type="caution">
    <text evidence="2">The sequence shown here is derived from an EMBL/GenBank/DDBJ whole genome shotgun (WGS) entry which is preliminary data.</text>
</comment>
<proteinExistence type="predicted"/>
<reference evidence="2 3" key="1">
    <citation type="submission" date="2012-10" db="EMBL/GenBank/DDBJ databases">
        <title>Genome assembly of Amycolatopsis azurea DSM 43854.</title>
        <authorList>
            <person name="Khatri I."/>
            <person name="Kaur I."/>
            <person name="Subramanian S."/>
            <person name="Mayilraj S."/>
        </authorList>
    </citation>
    <scope>NUCLEOTIDE SEQUENCE [LARGE SCALE GENOMIC DNA]</scope>
    <source>
        <strain evidence="2 3">DSM 43854</strain>
    </source>
</reference>
<evidence type="ECO:0000313" key="3">
    <source>
        <dbReference type="Proteomes" id="UP000014137"/>
    </source>
</evidence>
<protein>
    <submittedName>
        <fullName evidence="2">Uncharacterized protein</fullName>
    </submittedName>
</protein>
<name>M2QCQ4_9PSEU</name>
<gene>
    <name evidence="2" type="ORF">C791_3170</name>
</gene>
<evidence type="ECO:0000313" key="2">
    <source>
        <dbReference type="EMBL" id="EMD29810.1"/>
    </source>
</evidence>
<dbReference type="PATRIC" id="fig|1238180.3.peg.567"/>
<evidence type="ECO:0000256" key="1">
    <source>
        <dbReference type="SAM" id="MobiDB-lite"/>
    </source>
</evidence>
<dbReference type="Proteomes" id="UP000014137">
    <property type="component" value="Unassembled WGS sequence"/>
</dbReference>
<dbReference type="AlphaFoldDB" id="M2QCQ4"/>
<organism evidence="2 3">
    <name type="scientific">Amycolatopsis azurea DSM 43854</name>
    <dbReference type="NCBI Taxonomy" id="1238180"/>
    <lineage>
        <taxon>Bacteria</taxon>
        <taxon>Bacillati</taxon>
        <taxon>Actinomycetota</taxon>
        <taxon>Actinomycetes</taxon>
        <taxon>Pseudonocardiales</taxon>
        <taxon>Pseudonocardiaceae</taxon>
        <taxon>Amycolatopsis</taxon>
    </lineage>
</organism>
<accession>M2QCQ4</accession>
<feature type="region of interest" description="Disordered" evidence="1">
    <location>
        <begin position="1"/>
        <end position="56"/>
    </location>
</feature>